<feature type="chain" id="PRO_5028964980" description="Carboxypeptidase regulatory-like domain-containing protein" evidence="1">
    <location>
        <begin position="23"/>
        <end position="836"/>
    </location>
</feature>
<evidence type="ECO:0008006" key="4">
    <source>
        <dbReference type="Google" id="ProtNLM"/>
    </source>
</evidence>
<evidence type="ECO:0000313" key="2">
    <source>
        <dbReference type="EMBL" id="QNN64890.1"/>
    </source>
</evidence>
<accession>A0A7G9SAL5</accession>
<dbReference type="RefSeq" id="WP_187541889.1">
    <property type="nucleotide sequence ID" value="NZ_CP060717.1"/>
</dbReference>
<sequence>MQFWRRAWGKALAVLALASVGAGLPASSPVNDGWTADPEEQYLLDVSIRHLSLGDGVRAYATPQGTCVVFGDFLTALDVPMKIDLQSHKASGWAFRQDNSISIDTATRTAEIKGKREAFATTDVREVPEGWCVSTEALARWFSIGVRPDRSVSMLVLEAKDKLPVELAMERRNRAASLKRTAAVDLSGIPHVRLPYRMWRAPALEFIVNAGVTYRAHGGAKVDRSASVYAAGEVAAMSYTAAIQSDLAGLPTSVRATLFRSDPDAGLLGPLQATHAAVGDVEGLASAFGGGSGTGRGAVLTNRPLTHPGTFDRTEFTGELQPGWDAELYRNGALLGFDDGSSSDGRYHFRDVEMLYGDNEFEIVLYGPQGQVLRRHEAVNVGRDNVPPGKLWYWAGVRQPGLDLIDFQKKEDPPPGTAAAVSNKAPELSLDVQYGVDDRTSVGALIRSSMIQDERVTFLEGSVRRSLGSALVEVGGALDTNGRLAARAQVATKVGAVNINAASFYTNGFGAARLGTGTEKALRSEHRLGVSAPVKLGAVAIPIGADVRLLNRIDGTSALDASTRLGAQIGRFNLSTETHYQRELKAVAADGDIARERLDTMLIGTARIGRVRLRGTSRWDIKPEARFRNAEITANWSAGDRADWEAGVAYEADLSRVRGRVSHVRRFDLMNVALTGEVASDRSVAAGISLSFSMDPFRGNFRPTSDKLASTGAVRARVFEDLNENGVRDDGEPVAVKAMITTGTRPIDRSTDSKGELTVGGLPPFVPVAIGIDQTSLDNPALTPAKPAQLIVPRPGVPATVDIALVGADRSKASRFTRIIASMRGWTSSCSMKPAR</sequence>
<gene>
    <name evidence="2" type="ORF">H9L12_11770</name>
</gene>
<keyword evidence="3" id="KW-1185">Reference proteome</keyword>
<organism evidence="2 3">
    <name type="scientific">Sphingomonas rhizophila</name>
    <dbReference type="NCBI Taxonomy" id="2071607"/>
    <lineage>
        <taxon>Bacteria</taxon>
        <taxon>Pseudomonadati</taxon>
        <taxon>Pseudomonadota</taxon>
        <taxon>Alphaproteobacteria</taxon>
        <taxon>Sphingomonadales</taxon>
        <taxon>Sphingomonadaceae</taxon>
        <taxon>Sphingomonas</taxon>
    </lineage>
</organism>
<reference evidence="2 3" key="1">
    <citation type="submission" date="2020-08" db="EMBL/GenBank/DDBJ databases">
        <title>Genome sequence of Sphingomonas rhizophila KACC 19189T.</title>
        <authorList>
            <person name="Hyun D.-W."/>
            <person name="Bae J.-W."/>
        </authorList>
    </citation>
    <scope>NUCLEOTIDE SEQUENCE [LARGE SCALE GENOMIC DNA]</scope>
    <source>
        <strain evidence="2 3">KACC 19189</strain>
    </source>
</reference>
<name>A0A7G9SAL5_9SPHN</name>
<dbReference type="EMBL" id="CP060717">
    <property type="protein sequence ID" value="QNN64890.1"/>
    <property type="molecule type" value="Genomic_DNA"/>
</dbReference>
<protein>
    <recommendedName>
        <fullName evidence="4">Carboxypeptidase regulatory-like domain-containing protein</fullName>
    </recommendedName>
</protein>
<evidence type="ECO:0000313" key="3">
    <source>
        <dbReference type="Proteomes" id="UP000515955"/>
    </source>
</evidence>
<dbReference type="AlphaFoldDB" id="A0A7G9SAL5"/>
<keyword evidence="1" id="KW-0732">Signal</keyword>
<proteinExistence type="predicted"/>
<dbReference type="KEGG" id="srhi:H9L12_11770"/>
<dbReference type="Proteomes" id="UP000515955">
    <property type="component" value="Chromosome"/>
</dbReference>
<evidence type="ECO:0000256" key="1">
    <source>
        <dbReference type="SAM" id="SignalP"/>
    </source>
</evidence>
<feature type="signal peptide" evidence="1">
    <location>
        <begin position="1"/>
        <end position="22"/>
    </location>
</feature>